<sequence>MGRCKCWCRNLEAQRNPLHFKRTE</sequence>
<organism evidence="1">
    <name type="scientific">Anguilla anguilla</name>
    <name type="common">European freshwater eel</name>
    <name type="synonym">Muraena anguilla</name>
    <dbReference type="NCBI Taxonomy" id="7936"/>
    <lineage>
        <taxon>Eukaryota</taxon>
        <taxon>Metazoa</taxon>
        <taxon>Chordata</taxon>
        <taxon>Craniata</taxon>
        <taxon>Vertebrata</taxon>
        <taxon>Euteleostomi</taxon>
        <taxon>Actinopterygii</taxon>
        <taxon>Neopterygii</taxon>
        <taxon>Teleostei</taxon>
        <taxon>Anguilliformes</taxon>
        <taxon>Anguillidae</taxon>
        <taxon>Anguilla</taxon>
    </lineage>
</organism>
<proteinExistence type="predicted"/>
<reference evidence="1" key="1">
    <citation type="submission" date="2014-11" db="EMBL/GenBank/DDBJ databases">
        <authorList>
            <person name="Amaro Gonzalez C."/>
        </authorList>
    </citation>
    <scope>NUCLEOTIDE SEQUENCE</scope>
</reference>
<accession>A0A0E9XV08</accession>
<evidence type="ECO:0000313" key="1">
    <source>
        <dbReference type="EMBL" id="JAI06490.1"/>
    </source>
</evidence>
<protein>
    <submittedName>
        <fullName evidence="1">Uncharacterized protein</fullName>
    </submittedName>
</protein>
<dbReference type="EMBL" id="GBXM01002088">
    <property type="protein sequence ID" value="JAI06490.1"/>
    <property type="molecule type" value="Transcribed_RNA"/>
</dbReference>
<name>A0A0E9XV08_ANGAN</name>
<dbReference type="AlphaFoldDB" id="A0A0E9XV08"/>
<reference evidence="1" key="2">
    <citation type="journal article" date="2015" name="Fish Shellfish Immunol.">
        <title>Early steps in the European eel (Anguilla anguilla)-Vibrio vulnificus interaction in the gills: Role of the RtxA13 toxin.</title>
        <authorList>
            <person name="Callol A."/>
            <person name="Pajuelo D."/>
            <person name="Ebbesson L."/>
            <person name="Teles M."/>
            <person name="MacKenzie S."/>
            <person name="Amaro C."/>
        </authorList>
    </citation>
    <scope>NUCLEOTIDE SEQUENCE</scope>
</reference>